<keyword evidence="13" id="KW-1185">Reference proteome</keyword>
<dbReference type="SUPFAM" id="SSF54106">
    <property type="entry name" value="LysM domain"/>
    <property type="match status" value="1"/>
</dbReference>
<feature type="transmembrane region" description="Helical" evidence="10">
    <location>
        <begin position="86"/>
        <end position="105"/>
    </location>
</feature>
<keyword evidence="5" id="KW-0560">Oxidoreductase</keyword>
<feature type="domain" description="LysM" evidence="11">
    <location>
        <begin position="295"/>
        <end position="339"/>
    </location>
</feature>
<dbReference type="STRING" id="100787.A0A0G4L8J8"/>
<feature type="region of interest" description="Disordered" evidence="9">
    <location>
        <begin position="1"/>
        <end position="71"/>
    </location>
</feature>
<keyword evidence="6 8" id="KW-0408">Iron</keyword>
<gene>
    <name evidence="12" type="ORF">BN1708_012320</name>
</gene>
<name>A0A0G4L8J8_VERLO</name>
<dbReference type="Gene3D" id="1.10.630.10">
    <property type="entry name" value="Cytochrome P450"/>
    <property type="match status" value="1"/>
</dbReference>
<dbReference type="Pfam" id="PF01476">
    <property type="entry name" value="LysM"/>
    <property type="match status" value="2"/>
</dbReference>
<keyword evidence="4 8" id="KW-0479">Metal-binding</keyword>
<evidence type="ECO:0000256" key="8">
    <source>
        <dbReference type="PIRSR" id="PIRSR602403-1"/>
    </source>
</evidence>
<evidence type="ECO:0000256" key="6">
    <source>
        <dbReference type="ARBA" id="ARBA00023004"/>
    </source>
</evidence>
<reference evidence="12 13" key="1">
    <citation type="submission" date="2015-05" db="EMBL/GenBank/DDBJ databases">
        <authorList>
            <person name="Wang D.B."/>
            <person name="Wang M."/>
        </authorList>
    </citation>
    <scope>NUCLEOTIDE SEQUENCE [LARGE SCALE GENOMIC DNA]</scope>
    <source>
        <strain evidence="12">VL1</strain>
    </source>
</reference>
<dbReference type="Gene3D" id="3.10.350.10">
    <property type="entry name" value="LysM domain"/>
    <property type="match status" value="2"/>
</dbReference>
<feature type="transmembrane region" description="Helical" evidence="10">
    <location>
        <begin position="655"/>
        <end position="674"/>
    </location>
</feature>
<dbReference type="CDD" id="cd11041">
    <property type="entry name" value="CYP503A1-like"/>
    <property type="match status" value="1"/>
</dbReference>
<dbReference type="InterPro" id="IPR001128">
    <property type="entry name" value="Cyt_P450"/>
</dbReference>
<protein>
    <recommendedName>
        <fullName evidence="11">LysM domain-containing protein</fullName>
    </recommendedName>
</protein>
<dbReference type="EMBL" id="CVQH01009446">
    <property type="protein sequence ID" value="CRK18284.1"/>
    <property type="molecule type" value="Genomic_DNA"/>
</dbReference>
<evidence type="ECO:0000256" key="9">
    <source>
        <dbReference type="SAM" id="MobiDB-lite"/>
    </source>
</evidence>
<dbReference type="SMART" id="SM00257">
    <property type="entry name" value="LysM"/>
    <property type="match status" value="2"/>
</dbReference>
<dbReference type="Pfam" id="PF00067">
    <property type="entry name" value="p450"/>
    <property type="match status" value="1"/>
</dbReference>
<keyword evidence="10" id="KW-0812">Transmembrane</keyword>
<dbReference type="InterPro" id="IPR036396">
    <property type="entry name" value="Cyt_P450_sf"/>
</dbReference>
<evidence type="ECO:0000256" key="1">
    <source>
        <dbReference type="ARBA" id="ARBA00001971"/>
    </source>
</evidence>
<sequence>MSRFSQYDTDEERLPEGVTRTGYDADTQTYSYRDSEGNHWEGAPGNRYGRLTQGSHGAESEPFVPGTPPRRWEHEKESWRQSWAPLLNFFVLIGLFLCGVVWLLYRHKAPVEQLDCGIGQAEYRIAKGDTCWAIAEDKGTSVEGLLGINVGLDCDRLRKASSPPTASESYPSDHHAVTMPPRIPVTKGSETLCYGAATVAALAPLYFMIPGAEQRLASQTAKWAPRWERNISYFTPSAERGIKRVEPPVARTVQAMERRLPLEKMAKGMERRINNGIDRFNNAPVEKLDCGIGQAEYRIAKGDTCWAIAEDKGTSVEGLPGINVGLDCDKLRIGRTICRNISYFTPSAERGIKRVEPPVARTVQAMERRLPLEKMAKGMERRINNGIDRFNNVRNDQPYDPTSNEEINGIVACTRGPCLSLLQPSSPMIAAIERSSPLVRPLQPWHVIAAVIFISIAILVSATLLSVFFGLQYPSNVPRIREKPGAGHFSLRTRLAYYIDCEALFREAYEKYGKFGRTVLVPGLGLRTEVILPPSALRWMLSLPDNSISSSHAFVELDQLTYTLGEDRLLVDSWNALIVKRDMNAVLEKVAAVLNDELRVAFDEQFGTDTENWREVDLNKAMPLIISQAAGRYTMGLPLCRDEEYRQSTIDVSNFFLTMAAVMGMVPVFLKPILGPIVALPMNAALRKFHNLVRPEFKKRIDMIQAAEKGEPVDEPEDLLQMATRYGLTNRSHEFSFLEISKRMTITNMGTTHQTNMTMINMVLEIIDSDAEFNTIAVLRDEMRNVLGDRTDIKWTKAKIAQMVKADSVGRETLRKTSFGNRAMLRMVVADSLETPDGVVLPKGSMLSVLTPPQHFDEATHEDAGKFDPFRFSRAREGEATKSGALGFTSTGAHFLPFGHGRHACPGRFLVDYEMKMIMTYILQNYDIEFPEEYRGRRPQQKWQAEARLTPSDGARIRVKRRRVAA</sequence>
<evidence type="ECO:0000256" key="10">
    <source>
        <dbReference type="SAM" id="Phobius"/>
    </source>
</evidence>
<dbReference type="AlphaFoldDB" id="A0A0G4L8J8"/>
<evidence type="ECO:0000256" key="4">
    <source>
        <dbReference type="ARBA" id="ARBA00022723"/>
    </source>
</evidence>
<evidence type="ECO:0000256" key="5">
    <source>
        <dbReference type="ARBA" id="ARBA00023002"/>
    </source>
</evidence>
<dbReference type="PANTHER" id="PTHR46206:SF1">
    <property type="entry name" value="P450, PUTATIVE (EUROFUNG)-RELATED"/>
    <property type="match status" value="1"/>
</dbReference>
<dbReference type="PRINTS" id="PR00465">
    <property type="entry name" value="EP450IV"/>
</dbReference>
<keyword evidence="7" id="KW-0503">Monooxygenase</keyword>
<proteinExistence type="inferred from homology"/>
<accession>A0A0G4L8J8</accession>
<evidence type="ECO:0000313" key="12">
    <source>
        <dbReference type="EMBL" id="CRK18284.1"/>
    </source>
</evidence>
<dbReference type="InterPro" id="IPR002403">
    <property type="entry name" value="Cyt_P450_E_grp-IV"/>
</dbReference>
<dbReference type="GO" id="GO:0016705">
    <property type="term" value="F:oxidoreductase activity, acting on paired donors, with incorporation or reduction of molecular oxygen"/>
    <property type="evidence" value="ECO:0007669"/>
    <property type="project" value="InterPro"/>
</dbReference>
<dbReference type="GO" id="GO:0020037">
    <property type="term" value="F:heme binding"/>
    <property type="evidence" value="ECO:0007669"/>
    <property type="project" value="InterPro"/>
</dbReference>
<dbReference type="CDD" id="cd00118">
    <property type="entry name" value="LysM"/>
    <property type="match status" value="2"/>
</dbReference>
<dbReference type="GO" id="GO:0004497">
    <property type="term" value="F:monooxygenase activity"/>
    <property type="evidence" value="ECO:0007669"/>
    <property type="project" value="UniProtKB-KW"/>
</dbReference>
<dbReference type="PANTHER" id="PTHR46206">
    <property type="entry name" value="CYTOCHROME P450"/>
    <property type="match status" value="1"/>
</dbReference>
<feature type="binding site" description="axial binding residue" evidence="8">
    <location>
        <position position="905"/>
    </location>
    <ligand>
        <name>heme</name>
        <dbReference type="ChEBI" id="CHEBI:30413"/>
    </ligand>
    <ligandPart>
        <name>Fe</name>
        <dbReference type="ChEBI" id="CHEBI:18248"/>
    </ligandPart>
</feature>
<dbReference type="GO" id="GO:0005506">
    <property type="term" value="F:iron ion binding"/>
    <property type="evidence" value="ECO:0007669"/>
    <property type="project" value="InterPro"/>
</dbReference>
<evidence type="ECO:0000259" key="11">
    <source>
        <dbReference type="PROSITE" id="PS51782"/>
    </source>
</evidence>
<evidence type="ECO:0000313" key="13">
    <source>
        <dbReference type="Proteomes" id="UP000044602"/>
    </source>
</evidence>
<keyword evidence="10" id="KW-0472">Membrane</keyword>
<dbReference type="Proteomes" id="UP000044602">
    <property type="component" value="Unassembled WGS sequence"/>
</dbReference>
<feature type="transmembrane region" description="Helical" evidence="10">
    <location>
        <begin position="445"/>
        <end position="471"/>
    </location>
</feature>
<evidence type="ECO:0000256" key="3">
    <source>
        <dbReference type="ARBA" id="ARBA00022617"/>
    </source>
</evidence>
<keyword evidence="3 8" id="KW-0349">Heme</keyword>
<comment type="similarity">
    <text evidence="2">Belongs to the cytochrome P450 family.</text>
</comment>
<organism evidence="12 13">
    <name type="scientific">Verticillium longisporum</name>
    <name type="common">Verticillium dahliae var. longisporum</name>
    <dbReference type="NCBI Taxonomy" id="100787"/>
    <lineage>
        <taxon>Eukaryota</taxon>
        <taxon>Fungi</taxon>
        <taxon>Dikarya</taxon>
        <taxon>Ascomycota</taxon>
        <taxon>Pezizomycotina</taxon>
        <taxon>Sordariomycetes</taxon>
        <taxon>Hypocreomycetidae</taxon>
        <taxon>Glomerellales</taxon>
        <taxon>Plectosphaerellaceae</taxon>
        <taxon>Verticillium</taxon>
    </lineage>
</organism>
<dbReference type="InterPro" id="IPR017972">
    <property type="entry name" value="Cyt_P450_CS"/>
</dbReference>
<evidence type="ECO:0000256" key="2">
    <source>
        <dbReference type="ARBA" id="ARBA00010617"/>
    </source>
</evidence>
<dbReference type="PROSITE" id="PS00086">
    <property type="entry name" value="CYTOCHROME_P450"/>
    <property type="match status" value="1"/>
</dbReference>
<keyword evidence="10" id="KW-1133">Transmembrane helix</keyword>
<dbReference type="PROSITE" id="PS51782">
    <property type="entry name" value="LYSM"/>
    <property type="match status" value="1"/>
</dbReference>
<dbReference type="SUPFAM" id="SSF48264">
    <property type="entry name" value="Cytochrome P450"/>
    <property type="match status" value="1"/>
</dbReference>
<dbReference type="InterPro" id="IPR036779">
    <property type="entry name" value="LysM_dom_sf"/>
</dbReference>
<comment type="cofactor">
    <cofactor evidence="1 8">
        <name>heme</name>
        <dbReference type="ChEBI" id="CHEBI:30413"/>
    </cofactor>
</comment>
<evidence type="ECO:0000256" key="7">
    <source>
        <dbReference type="ARBA" id="ARBA00023033"/>
    </source>
</evidence>
<dbReference type="InterPro" id="IPR018392">
    <property type="entry name" value="LysM"/>
</dbReference>